<evidence type="ECO:0000313" key="1">
    <source>
        <dbReference type="EMBL" id="RKT84119.1"/>
    </source>
</evidence>
<dbReference type="EMBL" id="FOUP01000019">
    <property type="protein sequence ID" value="SFO62858.1"/>
    <property type="molecule type" value="Genomic_DNA"/>
</dbReference>
<name>A0A1I5IQK4_9PSEU</name>
<dbReference type="OrthoDB" id="5192733at2"/>
<reference evidence="1 4" key="2">
    <citation type="submission" date="2018-10" db="EMBL/GenBank/DDBJ databases">
        <title>Sequencing the genomes of 1000 actinobacteria strains.</title>
        <authorList>
            <person name="Klenk H.-P."/>
        </authorList>
    </citation>
    <scope>NUCLEOTIDE SEQUENCE [LARGE SCALE GENOMIC DNA]</scope>
    <source>
        <strain evidence="1 4">DSM 45119</strain>
    </source>
</reference>
<gene>
    <name evidence="1" type="ORF">ATL45_2420</name>
    <name evidence="2" type="ORF">SAMN05421805_11999</name>
</gene>
<organism evidence="2 3">
    <name type="scientific">Saccharopolyspora antimicrobica</name>
    <dbReference type="NCBI Taxonomy" id="455193"/>
    <lineage>
        <taxon>Bacteria</taxon>
        <taxon>Bacillati</taxon>
        <taxon>Actinomycetota</taxon>
        <taxon>Actinomycetes</taxon>
        <taxon>Pseudonocardiales</taxon>
        <taxon>Pseudonocardiaceae</taxon>
        <taxon>Saccharopolyspora</taxon>
    </lineage>
</organism>
<dbReference type="AlphaFoldDB" id="A0A1I5IQK4"/>
<accession>A0A1I5IQK4</accession>
<evidence type="ECO:0000313" key="3">
    <source>
        <dbReference type="Proteomes" id="UP000199398"/>
    </source>
</evidence>
<reference evidence="2 3" key="1">
    <citation type="submission" date="2016-10" db="EMBL/GenBank/DDBJ databases">
        <authorList>
            <person name="de Groot N.N."/>
        </authorList>
    </citation>
    <scope>NUCLEOTIDE SEQUENCE [LARGE SCALE GENOMIC DNA]</scope>
    <source>
        <strain evidence="2 3">CPCC 201259</strain>
    </source>
</reference>
<dbReference type="Proteomes" id="UP000270697">
    <property type="component" value="Unassembled WGS sequence"/>
</dbReference>
<dbReference type="EMBL" id="RBXX01000002">
    <property type="protein sequence ID" value="RKT84119.1"/>
    <property type="molecule type" value="Genomic_DNA"/>
</dbReference>
<evidence type="ECO:0000313" key="4">
    <source>
        <dbReference type="Proteomes" id="UP000270697"/>
    </source>
</evidence>
<evidence type="ECO:0000313" key="2">
    <source>
        <dbReference type="EMBL" id="SFO62858.1"/>
    </source>
</evidence>
<protein>
    <submittedName>
        <fullName evidence="2">Uncharacterized protein</fullName>
    </submittedName>
</protein>
<keyword evidence="4" id="KW-1185">Reference proteome</keyword>
<dbReference type="Proteomes" id="UP000199398">
    <property type="component" value="Unassembled WGS sequence"/>
</dbReference>
<sequence length="60" mass="6498">MRYSSAQRCTACDHRAILVAATADRLVAESGRALVSYDCPEGNGIHVCNPDFERSGSRRG</sequence>
<proteinExistence type="predicted"/>